<reference evidence="4 5" key="1">
    <citation type="journal article" date="2019" name="Genome Biol. Evol.">
        <title>Whole-Genome Sequencing of the Giant Devil Catfish, Bagarius yarrelli.</title>
        <authorList>
            <person name="Jiang W."/>
            <person name="Lv Y."/>
            <person name="Cheng L."/>
            <person name="Yang K."/>
            <person name="Chao B."/>
            <person name="Wang X."/>
            <person name="Li Y."/>
            <person name="Pan X."/>
            <person name="You X."/>
            <person name="Zhang Y."/>
            <person name="Yang J."/>
            <person name="Li J."/>
            <person name="Zhang X."/>
            <person name="Liu S."/>
            <person name="Sun C."/>
            <person name="Yang J."/>
            <person name="Shi Q."/>
        </authorList>
    </citation>
    <scope>NUCLEOTIDE SEQUENCE [LARGE SCALE GENOMIC DNA]</scope>
    <source>
        <strain evidence="4">JWS20170419001</strain>
        <tissue evidence="4">Muscle</tissue>
    </source>
</reference>
<protein>
    <submittedName>
        <fullName evidence="4">Ankyrin repeat and BTB/POZ domain-containing protein 2</fullName>
    </submittedName>
</protein>
<evidence type="ECO:0000259" key="3">
    <source>
        <dbReference type="Pfam" id="PF26281"/>
    </source>
</evidence>
<dbReference type="CDD" id="cd22913">
    <property type="entry name" value="HFD_ABTB2-like"/>
    <property type="match status" value="1"/>
</dbReference>
<dbReference type="GO" id="GO:0046982">
    <property type="term" value="F:protein heterodimerization activity"/>
    <property type="evidence" value="ECO:0007669"/>
    <property type="project" value="InterPro"/>
</dbReference>
<dbReference type="Gene3D" id="1.10.20.10">
    <property type="entry name" value="Histone, subunit A"/>
    <property type="match status" value="1"/>
</dbReference>
<evidence type="ECO:0000313" key="5">
    <source>
        <dbReference type="Proteomes" id="UP000319801"/>
    </source>
</evidence>
<dbReference type="PANTHER" id="PTHR46071">
    <property type="entry name" value="ANKYRIN REPEAT AND BTB/POZ DOMAIN-CONTAINING"/>
    <property type="match status" value="1"/>
</dbReference>
<evidence type="ECO:0000256" key="2">
    <source>
        <dbReference type="ARBA" id="ARBA00023043"/>
    </source>
</evidence>
<dbReference type="PANTHER" id="PTHR46071:SF3">
    <property type="entry name" value="ANKYRIN REPEAT AND BTB_POZ DOMAIN-CONTAINING PROTEIN 2"/>
    <property type="match status" value="1"/>
</dbReference>
<dbReference type="EMBL" id="VCAZ01000005">
    <property type="protein sequence ID" value="TSK20006.1"/>
    <property type="molecule type" value="Genomic_DNA"/>
</dbReference>
<dbReference type="SUPFAM" id="SSF47113">
    <property type="entry name" value="Histone-fold"/>
    <property type="match status" value="2"/>
</dbReference>
<keyword evidence="1" id="KW-0677">Repeat</keyword>
<accession>A0A556TLI4</accession>
<proteinExistence type="predicted"/>
<comment type="caution">
    <text evidence="4">The sequence shown here is derived from an EMBL/GenBank/DDBJ whole genome shotgun (WGS) entry which is preliminary data.</text>
</comment>
<evidence type="ECO:0000256" key="1">
    <source>
        <dbReference type="ARBA" id="ARBA00022737"/>
    </source>
</evidence>
<feature type="domain" description="ABTB2/3 histone-like" evidence="3">
    <location>
        <begin position="91"/>
        <end position="225"/>
    </location>
</feature>
<dbReference type="Proteomes" id="UP000319801">
    <property type="component" value="Unassembled WGS sequence"/>
</dbReference>
<dbReference type="Pfam" id="PF26281">
    <property type="entry name" value="Histone_ABTB"/>
    <property type="match status" value="1"/>
</dbReference>
<keyword evidence="2" id="KW-0040">ANK repeat</keyword>
<gene>
    <name evidence="4" type="ORF">Baya_1554</name>
</gene>
<keyword evidence="5" id="KW-1185">Reference proteome</keyword>
<dbReference type="OrthoDB" id="2316821at2759"/>
<name>A0A556TLI4_BAGYA</name>
<dbReference type="AlphaFoldDB" id="A0A556TLI4"/>
<evidence type="ECO:0000313" key="4">
    <source>
        <dbReference type="EMBL" id="TSK20006.1"/>
    </source>
</evidence>
<dbReference type="InterPro" id="IPR009072">
    <property type="entry name" value="Histone-fold"/>
</dbReference>
<sequence length="292" mass="32290">MAALSSVNLKTLEDLTLDSGYGAGDSYHSLSLSSSKSNSQFTSAVYRANRCHRSASTNSRNDSWDSVNTVPEDPEDIFFRCPRLPDLEEFPWTEDEVDSVLRKVSGEREPSPFTRDMVGAVCKLLRRPLLRVAREAQRLSVLRCRCTRYEVQSAARLVLSWPLANACVSAAARAMSLYSMSTGELLRRGKSSRCGLILSVGRFFRWMVDTRVSVRVHEHAAICLASCMETLMEEVGARVLTACEASSFGCPVPADALEAAMNSDPELYGLLQSYEHLICGKNANGEANMRNK</sequence>
<dbReference type="InterPro" id="IPR052089">
    <property type="entry name" value="Ankyrin-BTB/POZ_domain"/>
</dbReference>
<dbReference type="InterPro" id="IPR059008">
    <property type="entry name" value="ABTB2/3_histone"/>
</dbReference>
<organism evidence="4 5">
    <name type="scientific">Bagarius yarrelli</name>
    <name type="common">Goonch</name>
    <name type="synonym">Bagrus yarrelli</name>
    <dbReference type="NCBI Taxonomy" id="175774"/>
    <lineage>
        <taxon>Eukaryota</taxon>
        <taxon>Metazoa</taxon>
        <taxon>Chordata</taxon>
        <taxon>Craniata</taxon>
        <taxon>Vertebrata</taxon>
        <taxon>Euteleostomi</taxon>
        <taxon>Actinopterygii</taxon>
        <taxon>Neopterygii</taxon>
        <taxon>Teleostei</taxon>
        <taxon>Ostariophysi</taxon>
        <taxon>Siluriformes</taxon>
        <taxon>Sisoridae</taxon>
        <taxon>Sisorinae</taxon>
        <taxon>Bagarius</taxon>
    </lineage>
</organism>